<name>A0ACA9MA00_9GLOM</name>
<proteinExistence type="predicted"/>
<reference evidence="1" key="1">
    <citation type="submission" date="2021-06" db="EMBL/GenBank/DDBJ databases">
        <authorList>
            <person name="Kallberg Y."/>
            <person name="Tangrot J."/>
            <person name="Rosling A."/>
        </authorList>
    </citation>
    <scope>NUCLEOTIDE SEQUENCE</scope>
    <source>
        <strain evidence="1">CL356</strain>
    </source>
</reference>
<organism evidence="1 2">
    <name type="scientific">Acaulospora colombiana</name>
    <dbReference type="NCBI Taxonomy" id="27376"/>
    <lineage>
        <taxon>Eukaryota</taxon>
        <taxon>Fungi</taxon>
        <taxon>Fungi incertae sedis</taxon>
        <taxon>Mucoromycota</taxon>
        <taxon>Glomeromycotina</taxon>
        <taxon>Glomeromycetes</taxon>
        <taxon>Diversisporales</taxon>
        <taxon>Acaulosporaceae</taxon>
        <taxon>Acaulospora</taxon>
    </lineage>
</organism>
<evidence type="ECO:0000313" key="2">
    <source>
        <dbReference type="Proteomes" id="UP000789525"/>
    </source>
</evidence>
<protein>
    <submittedName>
        <fullName evidence="1">9226_t:CDS:1</fullName>
    </submittedName>
</protein>
<dbReference type="Proteomes" id="UP000789525">
    <property type="component" value="Unassembled WGS sequence"/>
</dbReference>
<dbReference type="EMBL" id="CAJVPT010011470">
    <property type="protein sequence ID" value="CAG8579473.1"/>
    <property type="molecule type" value="Genomic_DNA"/>
</dbReference>
<keyword evidence="2" id="KW-1185">Reference proteome</keyword>
<evidence type="ECO:0000313" key="1">
    <source>
        <dbReference type="EMBL" id="CAG8579473.1"/>
    </source>
</evidence>
<gene>
    <name evidence="1" type="ORF">ACOLOM_LOCUS5910</name>
</gene>
<sequence length="70" mass="7471">MSSIFTGASRISLISLGNAWVDSPKVDLVQSEKSWAGSNPVGEVSFAEVESNALSLSTLSRYVPSVPWVE</sequence>
<comment type="caution">
    <text evidence="1">The sequence shown here is derived from an EMBL/GenBank/DDBJ whole genome shotgun (WGS) entry which is preliminary data.</text>
</comment>
<accession>A0ACA9MA00</accession>